<evidence type="ECO:0000313" key="3">
    <source>
        <dbReference type="EMBL" id="CAB1418795.1"/>
    </source>
</evidence>
<comment type="caution">
    <text evidence="3">The sequence shown here is derived from an EMBL/GenBank/DDBJ whole genome shotgun (WGS) entry which is preliminary data.</text>
</comment>
<accession>A0A9N7TTK0</accession>
<evidence type="ECO:0000313" key="4">
    <source>
        <dbReference type="Proteomes" id="UP001153269"/>
    </source>
</evidence>
<keyword evidence="4" id="KW-1185">Reference proteome</keyword>
<protein>
    <submittedName>
        <fullName evidence="3">Uncharacterized protein</fullName>
    </submittedName>
</protein>
<dbReference type="AlphaFoldDB" id="A0A9N7TTK0"/>
<feature type="region of interest" description="Disordered" evidence="1">
    <location>
        <begin position="78"/>
        <end position="97"/>
    </location>
</feature>
<organism evidence="3 4">
    <name type="scientific">Pleuronectes platessa</name>
    <name type="common">European plaice</name>
    <dbReference type="NCBI Taxonomy" id="8262"/>
    <lineage>
        <taxon>Eukaryota</taxon>
        <taxon>Metazoa</taxon>
        <taxon>Chordata</taxon>
        <taxon>Craniata</taxon>
        <taxon>Vertebrata</taxon>
        <taxon>Euteleostomi</taxon>
        <taxon>Actinopterygii</taxon>
        <taxon>Neopterygii</taxon>
        <taxon>Teleostei</taxon>
        <taxon>Neoteleostei</taxon>
        <taxon>Acanthomorphata</taxon>
        <taxon>Carangaria</taxon>
        <taxon>Pleuronectiformes</taxon>
        <taxon>Pleuronectoidei</taxon>
        <taxon>Pleuronectidae</taxon>
        <taxon>Pleuronectes</taxon>
    </lineage>
</organism>
<gene>
    <name evidence="3" type="ORF">PLEPLA_LOCUS6621</name>
</gene>
<feature type="transmembrane region" description="Helical" evidence="2">
    <location>
        <begin position="12"/>
        <end position="35"/>
    </location>
</feature>
<keyword evidence="2" id="KW-0472">Membrane</keyword>
<proteinExistence type="predicted"/>
<sequence length="124" mass="13805">MIHLQGRKGSSFRHFGWISLLLKELASAVMVTWWWGVGGLSIRDHSFAIIPLCPTTSTGSWGYPRTELALLTSPVSYRRSSGAPLHSRRPQSPEQRHSALTLLKSENLCSLGFHSSSLLNQSHH</sequence>
<dbReference type="EMBL" id="CADEAL010000340">
    <property type="protein sequence ID" value="CAB1418795.1"/>
    <property type="molecule type" value="Genomic_DNA"/>
</dbReference>
<name>A0A9N7TTK0_PLEPL</name>
<keyword evidence="2" id="KW-0812">Transmembrane</keyword>
<dbReference type="Proteomes" id="UP001153269">
    <property type="component" value="Unassembled WGS sequence"/>
</dbReference>
<reference evidence="3" key="1">
    <citation type="submission" date="2020-03" db="EMBL/GenBank/DDBJ databases">
        <authorList>
            <person name="Weist P."/>
        </authorList>
    </citation>
    <scope>NUCLEOTIDE SEQUENCE</scope>
</reference>
<evidence type="ECO:0000256" key="2">
    <source>
        <dbReference type="SAM" id="Phobius"/>
    </source>
</evidence>
<keyword evidence="2" id="KW-1133">Transmembrane helix</keyword>
<evidence type="ECO:0000256" key="1">
    <source>
        <dbReference type="SAM" id="MobiDB-lite"/>
    </source>
</evidence>